<evidence type="ECO:0000313" key="1">
    <source>
        <dbReference type="EMBL" id="GCE30886.1"/>
    </source>
</evidence>
<accession>A0A402BHS3</accession>
<dbReference type="Proteomes" id="UP000287171">
    <property type="component" value="Unassembled WGS sequence"/>
</dbReference>
<dbReference type="EMBL" id="BIFT01000002">
    <property type="protein sequence ID" value="GCE30886.1"/>
    <property type="molecule type" value="Genomic_DNA"/>
</dbReference>
<name>A0A402BHS3_9CHLR</name>
<evidence type="ECO:0000313" key="2">
    <source>
        <dbReference type="Proteomes" id="UP000287171"/>
    </source>
</evidence>
<sequence>MVYSINTAAYTAKRAARPDEAQHTIMSRGNAQLATATLPGAFYHSVAVRSALLLALAQYLSEQVEQLILLIIQDPIFSSLTHSKASLFGAPPGY</sequence>
<comment type="caution">
    <text evidence="1">The sequence shown here is derived from an EMBL/GenBank/DDBJ whole genome shotgun (WGS) entry which is preliminary data.</text>
</comment>
<proteinExistence type="predicted"/>
<reference evidence="2" key="1">
    <citation type="submission" date="2018-12" db="EMBL/GenBank/DDBJ databases">
        <title>Tengunoibacter tsumagoiensis gen. nov., sp. nov., Dictyobacter kobayashii sp. nov., D. alpinus sp. nov., and D. joshuensis sp. nov. and description of Dictyobacteraceae fam. nov. within the order Ktedonobacterales isolated from Tengu-no-mugimeshi.</title>
        <authorList>
            <person name="Wang C.M."/>
            <person name="Zheng Y."/>
            <person name="Sakai Y."/>
            <person name="Toyoda A."/>
            <person name="Minakuchi Y."/>
            <person name="Abe K."/>
            <person name="Yokota A."/>
            <person name="Yabe S."/>
        </authorList>
    </citation>
    <scope>NUCLEOTIDE SEQUENCE [LARGE SCALE GENOMIC DNA]</scope>
    <source>
        <strain evidence="2">Uno16</strain>
    </source>
</reference>
<keyword evidence="2" id="KW-1185">Reference proteome</keyword>
<dbReference type="AlphaFoldDB" id="A0A402BHS3"/>
<dbReference type="RefSeq" id="WP_126630920.1">
    <property type="nucleotide sequence ID" value="NZ_BIFT01000002.1"/>
</dbReference>
<organism evidence="1 2">
    <name type="scientific">Dictyobacter alpinus</name>
    <dbReference type="NCBI Taxonomy" id="2014873"/>
    <lineage>
        <taxon>Bacteria</taxon>
        <taxon>Bacillati</taxon>
        <taxon>Chloroflexota</taxon>
        <taxon>Ktedonobacteria</taxon>
        <taxon>Ktedonobacterales</taxon>
        <taxon>Dictyobacteraceae</taxon>
        <taxon>Dictyobacter</taxon>
    </lineage>
</organism>
<gene>
    <name evidence="1" type="ORF">KDA_63700</name>
</gene>
<protein>
    <submittedName>
        <fullName evidence="1">Uncharacterized protein</fullName>
    </submittedName>
</protein>